<evidence type="ECO:0000313" key="1">
    <source>
        <dbReference type="EMBL" id="KAG9345012.1"/>
    </source>
</evidence>
<accession>A0A8T2P5X9</accession>
<reference evidence="1" key="1">
    <citation type="thesis" date="2021" institute="BYU ScholarsArchive" country="Provo, UT, USA">
        <title>Applications of and Algorithms for Genome Assembly and Genomic Analyses with an Emphasis on Marine Teleosts.</title>
        <authorList>
            <person name="Pickett B.D."/>
        </authorList>
    </citation>
    <scope>NUCLEOTIDE SEQUENCE</scope>
    <source>
        <strain evidence="1">HI-2016</strain>
    </source>
</reference>
<sequence length="112" mass="12908">MCSVSRNVSEWACKYQSSKLVKIPSSFNVTLNREHKLSIRIPSTPEPPCLSGHIQVQSCESAKTTRGSWSARGMRPDWQCNLPQAYREQDIRPIRLHLQKHTGRKTSETRRM</sequence>
<organism evidence="1 2">
    <name type="scientific">Albula glossodonta</name>
    <name type="common">roundjaw bonefish</name>
    <dbReference type="NCBI Taxonomy" id="121402"/>
    <lineage>
        <taxon>Eukaryota</taxon>
        <taxon>Metazoa</taxon>
        <taxon>Chordata</taxon>
        <taxon>Craniata</taxon>
        <taxon>Vertebrata</taxon>
        <taxon>Euteleostomi</taxon>
        <taxon>Actinopterygii</taxon>
        <taxon>Neopterygii</taxon>
        <taxon>Teleostei</taxon>
        <taxon>Albuliformes</taxon>
        <taxon>Albulidae</taxon>
        <taxon>Albula</taxon>
    </lineage>
</organism>
<keyword evidence="2" id="KW-1185">Reference proteome</keyword>
<dbReference type="Proteomes" id="UP000824540">
    <property type="component" value="Unassembled WGS sequence"/>
</dbReference>
<evidence type="ECO:0000313" key="2">
    <source>
        <dbReference type="Proteomes" id="UP000824540"/>
    </source>
</evidence>
<proteinExistence type="predicted"/>
<dbReference type="EMBL" id="JAFBMS010000018">
    <property type="protein sequence ID" value="KAG9345012.1"/>
    <property type="molecule type" value="Genomic_DNA"/>
</dbReference>
<protein>
    <submittedName>
        <fullName evidence="1">Uncharacterized protein</fullName>
    </submittedName>
</protein>
<name>A0A8T2P5X9_9TELE</name>
<gene>
    <name evidence="1" type="ORF">JZ751_009552</name>
</gene>
<comment type="caution">
    <text evidence="1">The sequence shown here is derived from an EMBL/GenBank/DDBJ whole genome shotgun (WGS) entry which is preliminary data.</text>
</comment>
<dbReference type="AlphaFoldDB" id="A0A8T2P5X9"/>